<evidence type="ECO:0000256" key="7">
    <source>
        <dbReference type="ARBA" id="ARBA00023157"/>
    </source>
</evidence>
<dbReference type="Proteomes" id="UP000694941">
    <property type="component" value="Unplaced"/>
</dbReference>
<dbReference type="PANTHER" id="PTHR10680:SF14">
    <property type="entry name" value="PEPTIDYL-GLYCINE ALPHA-AMIDATING MONOOXYGENASE"/>
    <property type="match status" value="1"/>
</dbReference>
<keyword evidence="4" id="KW-0560">Oxidoreductase</keyword>
<keyword evidence="5" id="KW-0186">Copper</keyword>
<evidence type="ECO:0000256" key="6">
    <source>
        <dbReference type="ARBA" id="ARBA00023033"/>
    </source>
</evidence>
<dbReference type="Gene3D" id="2.60.120.230">
    <property type="match status" value="1"/>
</dbReference>
<evidence type="ECO:0000256" key="2">
    <source>
        <dbReference type="ARBA" id="ARBA00022723"/>
    </source>
</evidence>
<dbReference type="PROSITE" id="PS00085">
    <property type="entry name" value="CU2_MONOOXYGENASE_2"/>
    <property type="match status" value="1"/>
</dbReference>
<keyword evidence="3 9" id="KW-0732">Signal</keyword>
<sequence>MASSSRRRKCYSVMIFWVLWLSLNCMLRPVSAEIKLPLLMPDVQPKVKDSYLCTAFQMPRSFSSYIVEFEPNATMHTAHHILLFGCTIVGYRERDTPRAVWECGEMGGVGRGSQYRRAPVCSEGSQIIYAWARDAPKLTLPEGVGFKVGGRDVGINYLILQVHYANVDKFIDGGTDNSGIILTMVPGVSSRVTKRAGVLLLGTDGRIPAHKEEHMETECMIRDPIEIHPFAFRTHTHQLGKLVAGYVVKPNGQWLLIGKHDPLKPQVFGQTIR</sequence>
<comment type="cofactor">
    <cofactor evidence="1">
        <name>Cu(2+)</name>
        <dbReference type="ChEBI" id="CHEBI:29036"/>
    </cofactor>
</comment>
<keyword evidence="7" id="KW-1015">Disulfide bond</keyword>
<dbReference type="InterPro" id="IPR036939">
    <property type="entry name" value="Cu2_ascorb_mOase_N_sf"/>
</dbReference>
<proteinExistence type="predicted"/>
<evidence type="ECO:0000256" key="3">
    <source>
        <dbReference type="ARBA" id="ARBA00022729"/>
    </source>
</evidence>
<evidence type="ECO:0000256" key="9">
    <source>
        <dbReference type="SAM" id="SignalP"/>
    </source>
</evidence>
<keyword evidence="6" id="KW-0503">Monooxygenase</keyword>
<keyword evidence="2" id="KW-0479">Metal-binding</keyword>
<dbReference type="Gene3D" id="2.60.120.310">
    <property type="entry name" value="Copper type II, ascorbate-dependent monooxygenase, N-terminal domain"/>
    <property type="match status" value="1"/>
</dbReference>
<gene>
    <name evidence="13" type="primary">LOC106462234</name>
</gene>
<evidence type="ECO:0000259" key="10">
    <source>
        <dbReference type="Pfam" id="PF01082"/>
    </source>
</evidence>
<dbReference type="InterPro" id="IPR024548">
    <property type="entry name" value="Cu2_monoox_C"/>
</dbReference>
<dbReference type="InterPro" id="IPR014784">
    <property type="entry name" value="Cu2_ascorb_mOase-like_C"/>
</dbReference>
<keyword evidence="12" id="KW-1185">Reference proteome</keyword>
<feature type="signal peptide" evidence="9">
    <location>
        <begin position="1"/>
        <end position="32"/>
    </location>
</feature>
<dbReference type="Pfam" id="PF01082">
    <property type="entry name" value="Cu2_monooxygen"/>
    <property type="match status" value="1"/>
</dbReference>
<dbReference type="PANTHER" id="PTHR10680">
    <property type="entry name" value="PEPTIDYL-GLYCINE ALPHA-AMIDATING MONOOXYGENASE"/>
    <property type="match status" value="1"/>
</dbReference>
<feature type="chain" id="PRO_5046295007" evidence="9">
    <location>
        <begin position="33"/>
        <end position="273"/>
    </location>
</feature>
<organism evidence="12 13">
    <name type="scientific">Limulus polyphemus</name>
    <name type="common">Atlantic horseshoe crab</name>
    <dbReference type="NCBI Taxonomy" id="6850"/>
    <lineage>
        <taxon>Eukaryota</taxon>
        <taxon>Metazoa</taxon>
        <taxon>Ecdysozoa</taxon>
        <taxon>Arthropoda</taxon>
        <taxon>Chelicerata</taxon>
        <taxon>Merostomata</taxon>
        <taxon>Xiphosura</taxon>
        <taxon>Limulidae</taxon>
        <taxon>Limulus</taxon>
    </lineage>
</organism>
<name>A0ABM1B9J6_LIMPO</name>
<feature type="domain" description="Copper type II ascorbate-dependent monooxygenase C-terminal" evidence="11">
    <location>
        <begin position="194"/>
        <end position="268"/>
    </location>
</feature>
<dbReference type="RefSeq" id="XP_013777587.1">
    <property type="nucleotide sequence ID" value="XM_013922133.2"/>
</dbReference>
<accession>A0ABM1B9J6</accession>
<dbReference type="GeneID" id="106462234"/>
<dbReference type="InterPro" id="IPR014783">
    <property type="entry name" value="Cu2_ascorb_mOase_CS-2"/>
</dbReference>
<dbReference type="SUPFAM" id="SSF49742">
    <property type="entry name" value="PHM/PNGase F"/>
    <property type="match status" value="2"/>
</dbReference>
<evidence type="ECO:0000313" key="13">
    <source>
        <dbReference type="RefSeq" id="XP_013777587.1"/>
    </source>
</evidence>
<evidence type="ECO:0000256" key="1">
    <source>
        <dbReference type="ARBA" id="ARBA00001973"/>
    </source>
</evidence>
<dbReference type="InterPro" id="IPR008977">
    <property type="entry name" value="PHM/PNGase_F_dom_sf"/>
</dbReference>
<reference evidence="13" key="1">
    <citation type="submission" date="2025-08" db="UniProtKB">
        <authorList>
            <consortium name="RefSeq"/>
        </authorList>
    </citation>
    <scope>IDENTIFICATION</scope>
    <source>
        <tissue evidence="13">Muscle</tissue>
    </source>
</reference>
<dbReference type="Pfam" id="PF03712">
    <property type="entry name" value="Cu2_monoox_C"/>
    <property type="match status" value="1"/>
</dbReference>
<evidence type="ECO:0000256" key="8">
    <source>
        <dbReference type="ARBA" id="ARBA00023180"/>
    </source>
</evidence>
<feature type="domain" description="Copper type II ascorbate-dependent monooxygenase N-terminal" evidence="10">
    <location>
        <begin position="38"/>
        <end position="169"/>
    </location>
</feature>
<dbReference type="InterPro" id="IPR000323">
    <property type="entry name" value="Cu2_ascorb_mOase_N"/>
</dbReference>
<evidence type="ECO:0000259" key="11">
    <source>
        <dbReference type="Pfam" id="PF03712"/>
    </source>
</evidence>
<evidence type="ECO:0000256" key="5">
    <source>
        <dbReference type="ARBA" id="ARBA00023008"/>
    </source>
</evidence>
<protein>
    <submittedName>
        <fullName evidence="13">Peptidylglycine alpha-hydroxylating monooxygenase-like</fullName>
    </submittedName>
</protein>
<evidence type="ECO:0000256" key="4">
    <source>
        <dbReference type="ARBA" id="ARBA00023002"/>
    </source>
</evidence>
<evidence type="ECO:0000313" key="12">
    <source>
        <dbReference type="Proteomes" id="UP000694941"/>
    </source>
</evidence>
<keyword evidence="8" id="KW-0325">Glycoprotein</keyword>